<dbReference type="CDD" id="cd10322">
    <property type="entry name" value="SLC5sbd"/>
    <property type="match status" value="1"/>
</dbReference>
<feature type="transmembrane region" description="Helical" evidence="7">
    <location>
        <begin position="67"/>
        <end position="87"/>
    </location>
</feature>
<evidence type="ECO:0000313" key="11">
    <source>
        <dbReference type="Proteomes" id="UP000007721"/>
    </source>
</evidence>
<dbReference type="SUPFAM" id="SSF81606">
    <property type="entry name" value="PP2C-like"/>
    <property type="match status" value="1"/>
</dbReference>
<dbReference type="GO" id="GO:0016020">
    <property type="term" value="C:membrane"/>
    <property type="evidence" value="ECO:0007669"/>
    <property type="project" value="UniProtKB-SubCell"/>
</dbReference>
<dbReference type="Gene3D" id="3.60.40.10">
    <property type="entry name" value="PPM-type phosphatase domain"/>
    <property type="match status" value="1"/>
</dbReference>
<comment type="subcellular location">
    <subcellularLocation>
        <location evidence="1">Membrane</location>
        <topology evidence="1">Multi-pass membrane protein</topology>
    </subcellularLocation>
</comment>
<accession>B9M0V3</accession>
<evidence type="ECO:0000259" key="8">
    <source>
        <dbReference type="SMART" id="SM00065"/>
    </source>
</evidence>
<feature type="transmembrane region" description="Helical" evidence="7">
    <location>
        <begin position="297"/>
        <end position="319"/>
    </location>
</feature>
<keyword evidence="11" id="KW-1185">Reference proteome</keyword>
<dbReference type="InterPro" id="IPR052016">
    <property type="entry name" value="Bact_Sigma-Reg"/>
</dbReference>
<evidence type="ECO:0000256" key="3">
    <source>
        <dbReference type="ARBA" id="ARBA00022692"/>
    </source>
</evidence>
<feature type="transmembrane region" description="Helical" evidence="7">
    <location>
        <begin position="197"/>
        <end position="224"/>
    </location>
</feature>
<evidence type="ECO:0000256" key="4">
    <source>
        <dbReference type="ARBA" id="ARBA00022801"/>
    </source>
</evidence>
<organism evidence="10 11">
    <name type="scientific">Geotalea daltonii (strain DSM 22248 / JCM 15807 / FRC-32)</name>
    <name type="common">Geobacter daltonii</name>
    <dbReference type="NCBI Taxonomy" id="316067"/>
    <lineage>
        <taxon>Bacteria</taxon>
        <taxon>Pseudomonadati</taxon>
        <taxon>Thermodesulfobacteriota</taxon>
        <taxon>Desulfuromonadia</taxon>
        <taxon>Geobacterales</taxon>
        <taxon>Geobacteraceae</taxon>
        <taxon>Geotalea</taxon>
    </lineage>
</organism>
<keyword evidence="5 7" id="KW-1133">Transmembrane helix</keyword>
<feature type="transmembrane region" description="Helical" evidence="7">
    <location>
        <begin position="6"/>
        <end position="25"/>
    </location>
</feature>
<dbReference type="Pfam" id="PF13185">
    <property type="entry name" value="GAF_2"/>
    <property type="match status" value="1"/>
</dbReference>
<dbReference type="PANTHER" id="PTHR43156:SF2">
    <property type="entry name" value="STAGE II SPORULATION PROTEIN E"/>
    <property type="match status" value="1"/>
</dbReference>
<dbReference type="eggNOG" id="COG0591">
    <property type="taxonomic scope" value="Bacteria"/>
</dbReference>
<feature type="domain" description="PPM-type phosphatase" evidence="9">
    <location>
        <begin position="849"/>
        <end position="1067"/>
    </location>
</feature>
<evidence type="ECO:0000259" key="9">
    <source>
        <dbReference type="SMART" id="SM00331"/>
    </source>
</evidence>
<dbReference type="InterPro" id="IPR038377">
    <property type="entry name" value="Na/Glc_symporter_sf"/>
</dbReference>
<keyword evidence="6 7" id="KW-0472">Membrane</keyword>
<feature type="transmembrane region" description="Helical" evidence="7">
    <location>
        <begin position="389"/>
        <end position="409"/>
    </location>
</feature>
<dbReference type="AlphaFoldDB" id="B9M0V3"/>
<dbReference type="InterPro" id="IPR003018">
    <property type="entry name" value="GAF"/>
</dbReference>
<evidence type="ECO:0000256" key="6">
    <source>
        <dbReference type="ARBA" id="ARBA00023136"/>
    </source>
</evidence>
<sequence length="1069" mass="117877">MLTVGIVSTMTVLYLGLLFAVAYYADNKRKTGQSIIANPYVYSLSLAVHYTSWTFYGVVGLSATNGIAFLALYLGNTLMAFSWWFLLRKMVRISKEQHITSIADFVSSRYGKSPLLGGIVTVFSIMIIIPFIALQLKAVAYTFDLLTVSPGTDGFRHIVPALPEFIDTAFIVAIFLGIFGILFGARHLDASERHEGLVAAVALQSVVKLIAFVTVGIFVTYGIFDGFTDIFSRFASQFPERKHLFLLGTGPAPYATWLTLLLSTMAFVMFQPRQFQIMVIENSHEEHIKDAMWLHPAYTFLITLFVIPIALGGIIAYGGNTTMADFFVLNFPLQTGHPWLALLVFIGGFSAAAGMVMVEAVVLSTMILNHLIIPIIIHLGIGGSDISGVLINIKRVGILGVVLLGYLYYQFIGESYTLINIGIISLIAASQFAPSIIGGLYWKRASRWGATVGLVLGFFIWFHTLVIPLLVKEGWLDNGIMQNGPFGLAFLRPLHLFGMTELDMLPHSLFWSMLFNLGTFIACSLLSEPSESVAEQAVKFVDVFEAREEPVRLKRMSRAPAIVEFIDLMTKFIGEKQAHAAISRYLGDKEIDERGSLSEYELPVLKRFTEKVLAGSVGAASAGIIVESYMAARGSKLEDVFDIFGTVTLSRTASREQLGLLYEAAKAVAGKADLLAILDNILNHIKQQFKFDACTIRVLEEKKGRLVLLSQKGMSLKHLEESDRELNMETYAGAAFLNNSPEIVNDADGMNKPLSAQVIRREGIKSFVHVPITIEGQPVGILSAFSKSMKGIFTEEFIELFNSLAGQIGIALRNARQAEKLIQVKEHEKEMQIARGIQSGLLPASPPEVKGISLAGICVPAREVGGDYFDYLPHGSEALDLIIADVSGHNVGAALIMTEVRTFIHAEASSIRSPRDIMNALNEFLYEDLTRAELFITMFYLNYDAGLRKLSFANAGHNRPILWRSESGACEYLDAEGLILGIKRKVAFEQKQLLLEPNDVLLLYTDGIIEAANPAGELFGEDRLCGLLQTYRQLPPQQLVDSLFSQVRSFAGSQSFVDDVSLVVMRVEE</sequence>
<evidence type="ECO:0000256" key="1">
    <source>
        <dbReference type="ARBA" id="ARBA00004141"/>
    </source>
</evidence>
<dbReference type="GO" id="GO:0016791">
    <property type="term" value="F:phosphatase activity"/>
    <property type="evidence" value="ECO:0007669"/>
    <property type="project" value="TreeGrafter"/>
</dbReference>
<reference evidence="10 11" key="1">
    <citation type="submission" date="2009-01" db="EMBL/GenBank/DDBJ databases">
        <title>Complete sequence of Geobacter sp. FRC-32.</title>
        <authorList>
            <consortium name="US DOE Joint Genome Institute"/>
            <person name="Lucas S."/>
            <person name="Copeland A."/>
            <person name="Lapidus A."/>
            <person name="Glavina del Rio T."/>
            <person name="Dalin E."/>
            <person name="Tice H."/>
            <person name="Bruce D."/>
            <person name="Goodwin L."/>
            <person name="Pitluck S."/>
            <person name="Saunders E."/>
            <person name="Brettin T."/>
            <person name="Detter J.C."/>
            <person name="Han C."/>
            <person name="Larimer F."/>
            <person name="Land M."/>
            <person name="Hauser L."/>
            <person name="Kyrpides N."/>
            <person name="Ovchinnikova G."/>
            <person name="Kostka J."/>
            <person name="Richardson P."/>
        </authorList>
    </citation>
    <scope>NUCLEOTIDE SEQUENCE [LARGE SCALE GENOMIC DNA]</scope>
    <source>
        <strain evidence="11">DSM 22248 / JCM 15807 / FRC-32</strain>
    </source>
</reference>
<evidence type="ECO:0000256" key="2">
    <source>
        <dbReference type="ARBA" id="ARBA00006434"/>
    </source>
</evidence>
<evidence type="ECO:0000313" key="10">
    <source>
        <dbReference type="EMBL" id="ACM20956.1"/>
    </source>
</evidence>
<feature type="transmembrane region" description="Helical" evidence="7">
    <location>
        <begin position="37"/>
        <end position="55"/>
    </location>
</feature>
<keyword evidence="4" id="KW-0378">Hydrolase</keyword>
<dbReference type="GO" id="GO:0022857">
    <property type="term" value="F:transmembrane transporter activity"/>
    <property type="evidence" value="ECO:0007669"/>
    <property type="project" value="InterPro"/>
</dbReference>
<evidence type="ECO:0000256" key="7">
    <source>
        <dbReference type="SAM" id="Phobius"/>
    </source>
</evidence>
<feature type="transmembrane region" description="Helical" evidence="7">
    <location>
        <begin position="244"/>
        <end position="270"/>
    </location>
</feature>
<dbReference type="PANTHER" id="PTHR43156">
    <property type="entry name" value="STAGE II SPORULATION PROTEIN E-RELATED"/>
    <property type="match status" value="1"/>
</dbReference>
<dbReference type="PROSITE" id="PS50283">
    <property type="entry name" value="NA_SOLUT_SYMP_3"/>
    <property type="match status" value="1"/>
</dbReference>
<feature type="transmembrane region" description="Helical" evidence="7">
    <location>
        <begin position="448"/>
        <end position="471"/>
    </location>
</feature>
<dbReference type="KEGG" id="geo:Geob_2606"/>
<dbReference type="SUPFAM" id="SSF55781">
    <property type="entry name" value="GAF domain-like"/>
    <property type="match status" value="1"/>
</dbReference>
<dbReference type="eggNOG" id="COG2208">
    <property type="taxonomic scope" value="Bacteria"/>
</dbReference>
<comment type="similarity">
    <text evidence="2">Belongs to the sodium:solute symporter (SSF) (TC 2.A.21) family.</text>
</comment>
<feature type="domain" description="GAF" evidence="8">
    <location>
        <begin position="673"/>
        <end position="822"/>
    </location>
</feature>
<dbReference type="STRING" id="316067.Geob_2606"/>
<dbReference type="Pfam" id="PF07228">
    <property type="entry name" value="SpoIIE"/>
    <property type="match status" value="1"/>
</dbReference>
<dbReference type="HOGENOM" id="CLU_000445_22_2_7"/>
<dbReference type="eggNOG" id="COG2203">
    <property type="taxonomic scope" value="Bacteria"/>
</dbReference>
<proteinExistence type="inferred from homology"/>
<dbReference type="Gene3D" id="3.30.450.40">
    <property type="match status" value="1"/>
</dbReference>
<name>B9M0V3_GEODF</name>
<dbReference type="SMART" id="SM00065">
    <property type="entry name" value="GAF"/>
    <property type="match status" value="1"/>
</dbReference>
<dbReference type="InterPro" id="IPR001734">
    <property type="entry name" value="Na/solute_symporter"/>
</dbReference>
<keyword evidence="3 7" id="KW-0812">Transmembrane</keyword>
<feature type="transmembrane region" description="Helical" evidence="7">
    <location>
        <begin position="421"/>
        <end position="442"/>
    </location>
</feature>
<dbReference type="Proteomes" id="UP000007721">
    <property type="component" value="Chromosome"/>
</dbReference>
<evidence type="ECO:0000256" key="5">
    <source>
        <dbReference type="ARBA" id="ARBA00022989"/>
    </source>
</evidence>
<dbReference type="InterPro" id="IPR029016">
    <property type="entry name" value="GAF-like_dom_sf"/>
</dbReference>
<feature type="transmembrane region" description="Helical" evidence="7">
    <location>
        <begin position="339"/>
        <end position="358"/>
    </location>
</feature>
<dbReference type="InterPro" id="IPR036457">
    <property type="entry name" value="PPM-type-like_dom_sf"/>
</dbReference>
<dbReference type="EMBL" id="CP001390">
    <property type="protein sequence ID" value="ACM20956.1"/>
    <property type="molecule type" value="Genomic_DNA"/>
</dbReference>
<dbReference type="SMART" id="SM00331">
    <property type="entry name" value="PP2C_SIG"/>
    <property type="match status" value="1"/>
</dbReference>
<protein>
    <submittedName>
        <fullName evidence="10">Sodium/solute symporter, GAF and PP2C family protein serine/threonine phosphatase domain protein</fullName>
    </submittedName>
</protein>
<dbReference type="Gene3D" id="1.20.1730.10">
    <property type="entry name" value="Sodium/glucose cotransporter"/>
    <property type="match status" value="1"/>
</dbReference>
<dbReference type="OrthoDB" id="567977at2"/>
<gene>
    <name evidence="10" type="ordered locus">Geob_2606</name>
</gene>
<feature type="transmembrane region" description="Helical" evidence="7">
    <location>
        <begin position="115"/>
        <end position="136"/>
    </location>
</feature>
<dbReference type="InterPro" id="IPR001932">
    <property type="entry name" value="PPM-type_phosphatase-like_dom"/>
</dbReference>
<feature type="transmembrane region" description="Helical" evidence="7">
    <location>
        <begin position="165"/>
        <end position="185"/>
    </location>
</feature>